<dbReference type="InterPro" id="IPR052559">
    <property type="entry name" value="V-haloperoxidase"/>
</dbReference>
<name>A0ABV9T8D4_9BACT</name>
<sequence length="730" mass="81275">MFSKSILVVLLLVASELAMGQQTAARHWNEALLKAIRNDFARPTIHARNLFHIAAGVYDAWAVYSPVASTYFLGNGHGAYTFDFEGVDLPSEVQAAREEAISYVSYRLIRFRFRNSPGWEDTYAHIDSLMEALGYDAGYLSEDYKNGPPAALGNYIAARIIDYGLQDGANEGGVFQNLAYVPVNSPLVLSKPGDFFLEDPNHWQPLTFETFIDQSGNEVSAGTPPFLSAEWGKVIPFALKEEQLSIKEADGREWWVYHDPGDPCYLDAEEGEGTGDYQWNFGLVVNWSSHLDPTDGVFWDISPGAMGNLNIENLPNGFEELRSFYKKLEGGDPGTGYTVNPKSQQPYEPQVVPRGDYTRVLAEFWADGPDSETPPGHWFFILNYVTDHPFFERKFEGKGEEMDLLEWEVKSYFALGGAMHDAAVTAWGIKGYYDYVRPISAVRFMAAKGQSTDESLPNYHLHGLQLENGYVELVNEDDPLAGADGENVGKIKVFAWRGHDYITTSADVAGVGWILAENWWPYQRPTFVTPPFAGYISGHSTFSRAAAKVLTRLTGDEYFPGGMAEFVAKKNEFLVFEEGPSMDVVLQWARYSDASDQCSLSRIWGGIHPPVDDIPGRVIGEKVGEEAFRLAKKYFKNIVLGIPKNGETGSVSVFPNPVKTGNPLRIRLPADRQHLTVSLRSMSGALILEEKGLATENREVILETSLLQPGVYIVSIEDKTSFISKVIFVK</sequence>
<evidence type="ECO:0000256" key="1">
    <source>
        <dbReference type="SAM" id="SignalP"/>
    </source>
</evidence>
<feature type="signal peptide" evidence="1">
    <location>
        <begin position="1"/>
        <end position="20"/>
    </location>
</feature>
<gene>
    <name evidence="4" type="ORF">ACFPFU_23540</name>
</gene>
<feature type="domain" description="Secretion system C-terminal sorting" evidence="2">
    <location>
        <begin position="653"/>
        <end position="727"/>
    </location>
</feature>
<comment type="caution">
    <text evidence="4">The sequence shown here is derived from an EMBL/GenBank/DDBJ whole genome shotgun (WGS) entry which is preliminary data.</text>
</comment>
<keyword evidence="5" id="KW-1185">Reference proteome</keyword>
<dbReference type="SUPFAM" id="SSF48317">
    <property type="entry name" value="Acid phosphatase/Vanadium-dependent haloperoxidase"/>
    <property type="match status" value="1"/>
</dbReference>
<feature type="chain" id="PRO_5046595844" evidence="1">
    <location>
        <begin position="21"/>
        <end position="730"/>
    </location>
</feature>
<dbReference type="CDD" id="cd03398">
    <property type="entry name" value="PAP2_haloperoxidase"/>
    <property type="match status" value="1"/>
</dbReference>
<dbReference type="InterPro" id="IPR049283">
    <property type="entry name" value="DUF6851"/>
</dbReference>
<accession>A0ABV9T8D4</accession>
<evidence type="ECO:0000313" key="4">
    <source>
        <dbReference type="EMBL" id="MFC4874697.1"/>
    </source>
</evidence>
<reference evidence="5" key="1">
    <citation type="journal article" date="2019" name="Int. J. Syst. Evol. Microbiol.">
        <title>The Global Catalogue of Microorganisms (GCM) 10K type strain sequencing project: providing services to taxonomists for standard genome sequencing and annotation.</title>
        <authorList>
            <consortium name="The Broad Institute Genomics Platform"/>
            <consortium name="The Broad Institute Genome Sequencing Center for Infectious Disease"/>
            <person name="Wu L."/>
            <person name="Ma J."/>
        </authorList>
    </citation>
    <scope>NUCLEOTIDE SEQUENCE [LARGE SCALE GENOMIC DNA]</scope>
    <source>
        <strain evidence="5">CGMCC 4.7466</strain>
    </source>
</reference>
<evidence type="ECO:0000259" key="2">
    <source>
        <dbReference type="Pfam" id="PF18962"/>
    </source>
</evidence>
<evidence type="ECO:0000259" key="3">
    <source>
        <dbReference type="Pfam" id="PF21167"/>
    </source>
</evidence>
<dbReference type="InterPro" id="IPR036938">
    <property type="entry name" value="PAP2/HPO_sf"/>
</dbReference>
<dbReference type="InterPro" id="IPR016119">
    <property type="entry name" value="Br/Cl_peroxidase_C"/>
</dbReference>
<dbReference type="InterPro" id="IPR026444">
    <property type="entry name" value="Secre_tail"/>
</dbReference>
<dbReference type="Proteomes" id="UP001595818">
    <property type="component" value="Unassembled WGS sequence"/>
</dbReference>
<dbReference type="NCBIfam" id="TIGR04183">
    <property type="entry name" value="Por_Secre_tail"/>
    <property type="match status" value="1"/>
</dbReference>
<protein>
    <submittedName>
        <fullName evidence="4">DUF6851 domain-containing protein</fullName>
    </submittedName>
</protein>
<dbReference type="Pfam" id="PF18962">
    <property type="entry name" value="Por_Secre_tail"/>
    <property type="match status" value="1"/>
</dbReference>
<feature type="domain" description="DUF6851" evidence="3">
    <location>
        <begin position="55"/>
        <end position="190"/>
    </location>
</feature>
<keyword evidence="1" id="KW-0732">Signal</keyword>
<dbReference type="Pfam" id="PF21167">
    <property type="entry name" value="DUF6851"/>
    <property type="match status" value="1"/>
</dbReference>
<proteinExistence type="predicted"/>
<dbReference type="Gene3D" id="1.10.606.10">
    <property type="entry name" value="Vanadium-containing Chloroperoxidase, domain 2"/>
    <property type="match status" value="1"/>
</dbReference>
<dbReference type="EMBL" id="JBHSJJ010000021">
    <property type="protein sequence ID" value="MFC4874697.1"/>
    <property type="molecule type" value="Genomic_DNA"/>
</dbReference>
<evidence type="ECO:0000313" key="5">
    <source>
        <dbReference type="Proteomes" id="UP001595818"/>
    </source>
</evidence>
<dbReference type="PANTHER" id="PTHR34599">
    <property type="entry name" value="PEROXIDASE-RELATED"/>
    <property type="match status" value="1"/>
</dbReference>
<dbReference type="RefSeq" id="WP_377068795.1">
    <property type="nucleotide sequence ID" value="NZ_JBHSJJ010000021.1"/>
</dbReference>
<dbReference type="PANTHER" id="PTHR34599:SF2">
    <property type="entry name" value="TRAF-TYPE DOMAIN-CONTAINING PROTEIN"/>
    <property type="match status" value="1"/>
</dbReference>
<organism evidence="4 5">
    <name type="scientific">Negadavirga shengliensis</name>
    <dbReference type="NCBI Taxonomy" id="1389218"/>
    <lineage>
        <taxon>Bacteria</taxon>
        <taxon>Pseudomonadati</taxon>
        <taxon>Bacteroidota</taxon>
        <taxon>Cytophagia</taxon>
        <taxon>Cytophagales</taxon>
        <taxon>Cyclobacteriaceae</taxon>
        <taxon>Negadavirga</taxon>
    </lineage>
</organism>